<comment type="caution">
    <text evidence="2">The sequence shown here is derived from an EMBL/GenBank/DDBJ whole genome shotgun (WGS) entry which is preliminary data.</text>
</comment>
<proteinExistence type="inferred from homology"/>
<dbReference type="EMBL" id="JBEDUW010000002">
    <property type="protein sequence ID" value="KAK9941631.1"/>
    <property type="molecule type" value="Genomic_DNA"/>
</dbReference>
<protein>
    <recommendedName>
        <fullName evidence="1">Dirigent protein</fullName>
    </recommendedName>
</protein>
<evidence type="ECO:0000256" key="1">
    <source>
        <dbReference type="RuleBase" id="RU363099"/>
    </source>
</evidence>
<keyword evidence="1" id="KW-0964">Secreted</keyword>
<dbReference type="PANTHER" id="PTHR21495">
    <property type="entry name" value="NUCLEOPORIN-RELATED"/>
    <property type="match status" value="1"/>
</dbReference>
<dbReference type="GO" id="GO:0048046">
    <property type="term" value="C:apoplast"/>
    <property type="evidence" value="ECO:0007669"/>
    <property type="project" value="UniProtKB-SubCell"/>
</dbReference>
<comment type="subunit">
    <text evidence="1">Homodimer.</text>
</comment>
<dbReference type="InterPro" id="IPR004265">
    <property type="entry name" value="Dirigent"/>
</dbReference>
<comment type="similarity">
    <text evidence="1">Belongs to the plant dirigent protein family.</text>
</comment>
<sequence>MGKHSSSTIEEEEDDLDHWFQKLHYSKPKLTRLHFFLHDIDSGPAQTTEVVVPPAKTTTHFGQVNIFDDALTEGPEPTSKLLVPGRCQSTYGHDLCFHQRQPQRTVYNVAILHY</sequence>
<name>A0AAW1XYW0_RUBAR</name>
<dbReference type="Pfam" id="PF03018">
    <property type="entry name" value="Dirigent"/>
    <property type="match status" value="1"/>
</dbReference>
<comment type="function">
    <text evidence="1">Dirigent proteins impart stereoselectivity on the phenoxy radical-coupling reaction, yielding optically active lignans from two molecules of coniferyl alcohol in the biosynthesis of lignans, flavonolignans, and alkaloids and thus plays a central role in plant secondary metabolism.</text>
</comment>
<comment type="subcellular location">
    <subcellularLocation>
        <location evidence="1">Secreted</location>
        <location evidence="1">Extracellular space</location>
        <location evidence="1">Apoplast</location>
    </subcellularLocation>
</comment>
<keyword evidence="3" id="KW-1185">Reference proteome</keyword>
<reference evidence="2 3" key="1">
    <citation type="journal article" date="2023" name="G3 (Bethesda)">
        <title>A chromosome-length genome assembly and annotation of blackberry (Rubus argutus, cv. 'Hillquist').</title>
        <authorList>
            <person name="Bruna T."/>
            <person name="Aryal R."/>
            <person name="Dudchenko O."/>
            <person name="Sargent D.J."/>
            <person name="Mead D."/>
            <person name="Buti M."/>
            <person name="Cavallini A."/>
            <person name="Hytonen T."/>
            <person name="Andres J."/>
            <person name="Pham M."/>
            <person name="Weisz D."/>
            <person name="Mascagni F."/>
            <person name="Usai G."/>
            <person name="Natali L."/>
            <person name="Bassil N."/>
            <person name="Fernandez G.E."/>
            <person name="Lomsadze A."/>
            <person name="Armour M."/>
            <person name="Olukolu B."/>
            <person name="Poorten T."/>
            <person name="Britton C."/>
            <person name="Davik J."/>
            <person name="Ashrafi H."/>
            <person name="Aiden E.L."/>
            <person name="Borodovsky M."/>
            <person name="Worthington M."/>
        </authorList>
    </citation>
    <scope>NUCLEOTIDE SEQUENCE [LARGE SCALE GENOMIC DNA]</scope>
    <source>
        <strain evidence="2">PI 553951</strain>
    </source>
</reference>
<accession>A0AAW1XYW0</accession>
<evidence type="ECO:0000313" key="2">
    <source>
        <dbReference type="EMBL" id="KAK9941631.1"/>
    </source>
</evidence>
<evidence type="ECO:0000313" key="3">
    <source>
        <dbReference type="Proteomes" id="UP001457282"/>
    </source>
</evidence>
<keyword evidence="1" id="KW-0052">Apoplast</keyword>
<organism evidence="2 3">
    <name type="scientific">Rubus argutus</name>
    <name type="common">Southern blackberry</name>
    <dbReference type="NCBI Taxonomy" id="59490"/>
    <lineage>
        <taxon>Eukaryota</taxon>
        <taxon>Viridiplantae</taxon>
        <taxon>Streptophyta</taxon>
        <taxon>Embryophyta</taxon>
        <taxon>Tracheophyta</taxon>
        <taxon>Spermatophyta</taxon>
        <taxon>Magnoliopsida</taxon>
        <taxon>eudicotyledons</taxon>
        <taxon>Gunneridae</taxon>
        <taxon>Pentapetalae</taxon>
        <taxon>rosids</taxon>
        <taxon>fabids</taxon>
        <taxon>Rosales</taxon>
        <taxon>Rosaceae</taxon>
        <taxon>Rosoideae</taxon>
        <taxon>Rosoideae incertae sedis</taxon>
        <taxon>Rubus</taxon>
    </lineage>
</organism>
<dbReference type="Proteomes" id="UP001457282">
    <property type="component" value="Unassembled WGS sequence"/>
</dbReference>
<gene>
    <name evidence="2" type="ORF">M0R45_007333</name>
</gene>
<dbReference type="AlphaFoldDB" id="A0AAW1XYW0"/>